<proteinExistence type="predicted"/>
<keyword evidence="3" id="KW-1185">Reference proteome</keyword>
<protein>
    <submittedName>
        <fullName evidence="2">Uncharacterized protein</fullName>
    </submittedName>
</protein>
<dbReference type="Proteomes" id="UP000298061">
    <property type="component" value="Unassembled WGS sequence"/>
</dbReference>
<evidence type="ECO:0000313" key="2">
    <source>
        <dbReference type="EMBL" id="TFY83066.1"/>
    </source>
</evidence>
<evidence type="ECO:0000256" key="1">
    <source>
        <dbReference type="SAM" id="Coils"/>
    </source>
</evidence>
<feature type="coiled-coil region" evidence="1">
    <location>
        <begin position="88"/>
        <end position="122"/>
    </location>
</feature>
<dbReference type="AlphaFoldDB" id="A0A4Z0A7K2"/>
<organism evidence="2 3">
    <name type="scientific">Hericium alpestre</name>
    <dbReference type="NCBI Taxonomy" id="135208"/>
    <lineage>
        <taxon>Eukaryota</taxon>
        <taxon>Fungi</taxon>
        <taxon>Dikarya</taxon>
        <taxon>Basidiomycota</taxon>
        <taxon>Agaricomycotina</taxon>
        <taxon>Agaricomycetes</taxon>
        <taxon>Russulales</taxon>
        <taxon>Hericiaceae</taxon>
        <taxon>Hericium</taxon>
    </lineage>
</organism>
<keyword evidence="1" id="KW-0175">Coiled coil</keyword>
<sequence length="124" mass="14338">MHPVFLRWEEEVLDSWIELQTQAAVSPLKAERDQRINQENDLKLKLDGLHAHITVMEDLQTSGQQGRAADQTLEESLAEQHTGLLEVKGREDAKIRRMQEKLADLQRQRIELEASIDRSENVNE</sequence>
<reference evidence="2 3" key="1">
    <citation type="submission" date="2019-02" db="EMBL/GenBank/DDBJ databases">
        <title>Genome sequencing of the rare red list fungi Hericium alpestre (H. flagellum).</title>
        <authorList>
            <person name="Buettner E."/>
            <person name="Kellner H."/>
        </authorList>
    </citation>
    <scope>NUCLEOTIDE SEQUENCE [LARGE SCALE GENOMIC DNA]</scope>
    <source>
        <strain evidence="2 3">DSM 108284</strain>
    </source>
</reference>
<comment type="caution">
    <text evidence="2">The sequence shown here is derived from an EMBL/GenBank/DDBJ whole genome shotgun (WGS) entry which is preliminary data.</text>
</comment>
<dbReference type="EMBL" id="SFCI01000055">
    <property type="protein sequence ID" value="TFY83066.1"/>
    <property type="molecule type" value="Genomic_DNA"/>
</dbReference>
<accession>A0A4Z0A7K2</accession>
<name>A0A4Z0A7K2_9AGAM</name>
<evidence type="ECO:0000313" key="3">
    <source>
        <dbReference type="Proteomes" id="UP000298061"/>
    </source>
</evidence>
<gene>
    <name evidence="2" type="ORF">EWM64_g935</name>
</gene>